<dbReference type="RefSeq" id="WP_235314401.1">
    <property type="nucleotide sequence ID" value="NZ_JAKGAS010000017.1"/>
</dbReference>
<reference evidence="1 2" key="1">
    <citation type="submission" date="2022-01" db="EMBL/GenBank/DDBJ databases">
        <title>Paraglaciecola sp. G1-23.</title>
        <authorList>
            <person name="Jin M.S."/>
            <person name="Han D.M."/>
            <person name="Kim H.M."/>
            <person name="Jeon C.O."/>
        </authorList>
    </citation>
    <scope>NUCLEOTIDE SEQUENCE [LARGE SCALE GENOMIC DNA]</scope>
    <source>
        <strain evidence="1 2">G1-23</strain>
    </source>
</reference>
<dbReference type="EMBL" id="JAKGAS010000017">
    <property type="protein sequence ID" value="MCF2950302.1"/>
    <property type="molecule type" value="Genomic_DNA"/>
</dbReference>
<organism evidence="1 2">
    <name type="scientific">Paraglaciecola algarum</name>
    <dbReference type="NCBI Taxonomy" id="3050085"/>
    <lineage>
        <taxon>Bacteria</taxon>
        <taxon>Pseudomonadati</taxon>
        <taxon>Pseudomonadota</taxon>
        <taxon>Gammaproteobacteria</taxon>
        <taxon>Alteromonadales</taxon>
        <taxon>Alteromonadaceae</taxon>
        <taxon>Paraglaciecola</taxon>
    </lineage>
</organism>
<name>A0ABS9DE39_9ALTE</name>
<proteinExistence type="predicted"/>
<gene>
    <name evidence="1" type="ORF">L0668_19495</name>
</gene>
<accession>A0ABS9DE39</accession>
<evidence type="ECO:0000313" key="2">
    <source>
        <dbReference type="Proteomes" id="UP001521137"/>
    </source>
</evidence>
<evidence type="ECO:0008006" key="3">
    <source>
        <dbReference type="Google" id="ProtNLM"/>
    </source>
</evidence>
<keyword evidence="2" id="KW-1185">Reference proteome</keyword>
<comment type="caution">
    <text evidence="1">The sequence shown here is derived from an EMBL/GenBank/DDBJ whole genome shotgun (WGS) entry which is preliminary data.</text>
</comment>
<sequence length="148" mass="17129">MKYFIIFCVFWICIFAGIRSEAAQSQFQKVKVIVNTSVPASTVSEQQIRRIFSMRQTVWANNQSITVFVLDKKHQVHQAFSTNTLGMFPYQLERVWNKLVYSGLGEEPIKVNSEQEMLDRISRNPGSIGYINSNTEYENVKVLKVIKE</sequence>
<dbReference type="Proteomes" id="UP001521137">
    <property type="component" value="Unassembled WGS sequence"/>
</dbReference>
<evidence type="ECO:0000313" key="1">
    <source>
        <dbReference type="EMBL" id="MCF2950302.1"/>
    </source>
</evidence>
<dbReference type="SUPFAM" id="SSF53850">
    <property type="entry name" value="Periplasmic binding protein-like II"/>
    <property type="match status" value="1"/>
</dbReference>
<dbReference type="Gene3D" id="3.40.190.10">
    <property type="entry name" value="Periplasmic binding protein-like II"/>
    <property type="match status" value="1"/>
</dbReference>
<protein>
    <recommendedName>
        <fullName evidence="3">Phosphate ABC transporter substrate-binding protein</fullName>
    </recommendedName>
</protein>